<keyword evidence="4 5" id="KW-0472">Membrane</keyword>
<feature type="transmembrane region" description="Helical" evidence="5">
    <location>
        <begin position="5"/>
        <end position="24"/>
    </location>
</feature>
<gene>
    <name evidence="6" type="ORF">ACFX5E_10340</name>
</gene>
<comment type="caution">
    <text evidence="6">The sequence shown here is derived from an EMBL/GenBank/DDBJ whole genome shotgun (WGS) entry which is preliminary data.</text>
</comment>
<sequence>MKNRIFIWIVKLIAVIILVQTLYFKFTGAEESVYIFQTLGVEPYGRIGSGIVELIASILILIPRTTLLGAFLAVGTMMGAIFSHIFVLGIEVKDDGGTLFALAIITLICCLILVYNQKNKISDLLRLKL</sequence>
<dbReference type="RefSeq" id="WP_379855117.1">
    <property type="nucleotide sequence ID" value="NZ_JBHZPZ010000011.1"/>
</dbReference>
<feature type="transmembrane region" description="Helical" evidence="5">
    <location>
        <begin position="96"/>
        <end position="116"/>
    </location>
</feature>
<accession>A0ABW6HXM3</accession>
<evidence type="ECO:0000256" key="3">
    <source>
        <dbReference type="ARBA" id="ARBA00022989"/>
    </source>
</evidence>
<feature type="transmembrane region" description="Helical" evidence="5">
    <location>
        <begin position="69"/>
        <end position="90"/>
    </location>
</feature>
<evidence type="ECO:0000256" key="2">
    <source>
        <dbReference type="ARBA" id="ARBA00022692"/>
    </source>
</evidence>
<comment type="subcellular location">
    <subcellularLocation>
        <location evidence="1">Membrane</location>
        <topology evidence="1">Multi-pass membrane protein</topology>
    </subcellularLocation>
</comment>
<name>A0ABW6HXM3_9FLAO</name>
<dbReference type="InterPro" id="IPR032808">
    <property type="entry name" value="DoxX"/>
</dbReference>
<feature type="transmembrane region" description="Helical" evidence="5">
    <location>
        <begin position="44"/>
        <end position="62"/>
    </location>
</feature>
<evidence type="ECO:0000256" key="1">
    <source>
        <dbReference type="ARBA" id="ARBA00004141"/>
    </source>
</evidence>
<dbReference type="Pfam" id="PF13564">
    <property type="entry name" value="DoxX_2"/>
    <property type="match status" value="1"/>
</dbReference>
<evidence type="ECO:0000256" key="5">
    <source>
        <dbReference type="SAM" id="Phobius"/>
    </source>
</evidence>
<proteinExistence type="predicted"/>
<evidence type="ECO:0000313" key="7">
    <source>
        <dbReference type="Proteomes" id="UP001600109"/>
    </source>
</evidence>
<organism evidence="6 7">
    <name type="scientific">Flavobacterium xylosi</name>
    <dbReference type="NCBI Taxonomy" id="3230415"/>
    <lineage>
        <taxon>Bacteria</taxon>
        <taxon>Pseudomonadati</taxon>
        <taxon>Bacteroidota</taxon>
        <taxon>Flavobacteriia</taxon>
        <taxon>Flavobacteriales</taxon>
        <taxon>Flavobacteriaceae</taxon>
        <taxon>Flavobacterium</taxon>
    </lineage>
</organism>
<keyword evidence="7" id="KW-1185">Reference proteome</keyword>
<reference evidence="6 7" key="1">
    <citation type="submission" date="2024-06" db="EMBL/GenBank/DDBJ databases">
        <title>Flavobacterium spp. isolated from glacier.</title>
        <authorList>
            <person name="Han D."/>
        </authorList>
    </citation>
    <scope>NUCLEOTIDE SEQUENCE [LARGE SCALE GENOMIC DNA]</scope>
    <source>
        <strain evidence="6 7">LS2P90</strain>
    </source>
</reference>
<evidence type="ECO:0000256" key="4">
    <source>
        <dbReference type="ARBA" id="ARBA00023136"/>
    </source>
</evidence>
<keyword evidence="2 5" id="KW-0812">Transmembrane</keyword>
<dbReference type="EMBL" id="JBHZPZ010000011">
    <property type="protein sequence ID" value="MFE3868467.1"/>
    <property type="molecule type" value="Genomic_DNA"/>
</dbReference>
<keyword evidence="3 5" id="KW-1133">Transmembrane helix</keyword>
<protein>
    <submittedName>
        <fullName evidence="6">DoxX family protein</fullName>
    </submittedName>
</protein>
<evidence type="ECO:0000313" key="6">
    <source>
        <dbReference type="EMBL" id="MFE3868467.1"/>
    </source>
</evidence>
<dbReference type="Proteomes" id="UP001600109">
    <property type="component" value="Unassembled WGS sequence"/>
</dbReference>